<keyword evidence="2" id="KW-1185">Reference proteome</keyword>
<dbReference type="Proteomes" id="UP000182769">
    <property type="component" value="Unassembled WGS sequence"/>
</dbReference>
<dbReference type="STRING" id="1137284.GCA_001418205_01180"/>
<dbReference type="EMBL" id="CYHG01000003">
    <property type="protein sequence ID" value="CUB03331.1"/>
    <property type="molecule type" value="Genomic_DNA"/>
</dbReference>
<evidence type="ECO:0008006" key="3">
    <source>
        <dbReference type="Google" id="ProtNLM"/>
    </source>
</evidence>
<dbReference type="SUPFAM" id="SSF52091">
    <property type="entry name" value="SpoIIaa-like"/>
    <property type="match status" value="1"/>
</dbReference>
<organism evidence="1 2">
    <name type="scientific">Marinomonas fungiae</name>
    <dbReference type="NCBI Taxonomy" id="1137284"/>
    <lineage>
        <taxon>Bacteria</taxon>
        <taxon>Pseudomonadati</taxon>
        <taxon>Pseudomonadota</taxon>
        <taxon>Gammaproteobacteria</taxon>
        <taxon>Oceanospirillales</taxon>
        <taxon>Oceanospirillaceae</taxon>
        <taxon>Marinomonas</taxon>
    </lineage>
</organism>
<dbReference type="InterPro" id="IPR036513">
    <property type="entry name" value="STAS_dom_sf"/>
</dbReference>
<proteinExistence type="predicted"/>
<gene>
    <name evidence="1" type="ORF">Ga0061065_103181</name>
</gene>
<evidence type="ECO:0000313" key="1">
    <source>
        <dbReference type="EMBL" id="CUB03331.1"/>
    </source>
</evidence>
<dbReference type="Gene3D" id="3.30.750.24">
    <property type="entry name" value="STAS domain"/>
    <property type="match status" value="1"/>
</dbReference>
<accession>A0A0K6IJS3</accession>
<dbReference type="RefSeq" id="WP_055462291.1">
    <property type="nucleotide sequence ID" value="NZ_CYHG01000003.1"/>
</dbReference>
<evidence type="ECO:0000313" key="2">
    <source>
        <dbReference type="Proteomes" id="UP000182769"/>
    </source>
</evidence>
<dbReference type="OrthoDB" id="6106808at2"/>
<sequence length="97" mass="11194">MTDRYRVLLPEKFSFEHYEWFRGIYNEAIIACKPVELICSKVTFLDSAALGMIASFHKGLKSVSNNDLFVSSPSMYCDELFQLANMYGRYIHLQPVS</sequence>
<protein>
    <recommendedName>
        <fullName evidence="3">STAS domain-containing protein</fullName>
    </recommendedName>
</protein>
<name>A0A0K6IJS3_9GAMM</name>
<dbReference type="AlphaFoldDB" id="A0A0K6IJS3"/>
<reference evidence="2" key="1">
    <citation type="submission" date="2015-08" db="EMBL/GenBank/DDBJ databases">
        <authorList>
            <person name="Varghese N."/>
        </authorList>
    </citation>
    <scope>NUCLEOTIDE SEQUENCE [LARGE SCALE GENOMIC DNA]</scope>
    <source>
        <strain evidence="2">JCM 18476</strain>
    </source>
</reference>